<reference evidence="1" key="1">
    <citation type="journal article" date="2020" name="Stud. Mycol.">
        <title>101 Dothideomycetes genomes: a test case for predicting lifestyles and emergence of pathogens.</title>
        <authorList>
            <person name="Haridas S."/>
            <person name="Albert R."/>
            <person name="Binder M."/>
            <person name="Bloem J."/>
            <person name="Labutti K."/>
            <person name="Salamov A."/>
            <person name="Andreopoulos B."/>
            <person name="Baker S."/>
            <person name="Barry K."/>
            <person name="Bills G."/>
            <person name="Bluhm B."/>
            <person name="Cannon C."/>
            <person name="Castanera R."/>
            <person name="Culley D."/>
            <person name="Daum C."/>
            <person name="Ezra D."/>
            <person name="Gonzalez J."/>
            <person name="Henrissat B."/>
            <person name="Kuo A."/>
            <person name="Liang C."/>
            <person name="Lipzen A."/>
            <person name="Lutzoni F."/>
            <person name="Magnuson J."/>
            <person name="Mondo S."/>
            <person name="Nolan M."/>
            <person name="Ohm R."/>
            <person name="Pangilinan J."/>
            <person name="Park H.-J."/>
            <person name="Ramirez L."/>
            <person name="Alfaro M."/>
            <person name="Sun H."/>
            <person name="Tritt A."/>
            <person name="Yoshinaga Y."/>
            <person name="Zwiers L.-H."/>
            <person name="Turgeon B."/>
            <person name="Goodwin S."/>
            <person name="Spatafora J."/>
            <person name="Crous P."/>
            <person name="Grigoriev I."/>
        </authorList>
    </citation>
    <scope>NUCLEOTIDE SEQUENCE</scope>
    <source>
        <strain evidence="1">ATCC 200398</strain>
    </source>
</reference>
<protein>
    <submittedName>
        <fullName evidence="1">Uncharacterized protein</fullName>
    </submittedName>
</protein>
<gene>
    <name evidence="1" type="ORF">BDR25DRAFT_348406</name>
</gene>
<accession>A0ACB6RFQ6</accession>
<sequence>MRRAISTPTVSTTPHTAPSASSSASISATTDSNSLAVQGLPNRAVGPSVLVDPATQHHGVIVAGSYGLRAHWRNVTAQGRLWYPASKPPFSTRTPHLPFTRTSHAPILDIFTRAANFNDAVTLQTDFFTGLLRRGIREQPNCWREPPHRYNLYGRLKICVEDARIALATRSHPLWTSVADFPPTSPKTAPGQSERHRRLETSAAGAWKNCNECESDMEEVGWIVDLELHPETTFWKWFYAYLRRRFRIQSLDSRSAENTIINFRRYHSDKEPPTKRYWMHSLPVTYSSSFDRVNLTLSHLQSSFTVLWGIIEDSNFVYIHTGSGMRLMQGVTEAEKSAFRCPYGLVVGGMISPDFVTLDTKLLKFSNQPGQFNSDGQFPRHGTNAIKYYNPPCYPHTSSTYLQHHSFRNTQSYRYWSAT</sequence>
<evidence type="ECO:0000313" key="1">
    <source>
        <dbReference type="EMBL" id="KAF2478123.1"/>
    </source>
</evidence>
<organism evidence="1 2">
    <name type="scientific">Lindgomyces ingoldianus</name>
    <dbReference type="NCBI Taxonomy" id="673940"/>
    <lineage>
        <taxon>Eukaryota</taxon>
        <taxon>Fungi</taxon>
        <taxon>Dikarya</taxon>
        <taxon>Ascomycota</taxon>
        <taxon>Pezizomycotina</taxon>
        <taxon>Dothideomycetes</taxon>
        <taxon>Pleosporomycetidae</taxon>
        <taxon>Pleosporales</taxon>
        <taxon>Lindgomycetaceae</taxon>
        <taxon>Lindgomyces</taxon>
    </lineage>
</organism>
<dbReference type="EMBL" id="MU003492">
    <property type="protein sequence ID" value="KAF2478123.1"/>
    <property type="molecule type" value="Genomic_DNA"/>
</dbReference>
<keyword evidence="2" id="KW-1185">Reference proteome</keyword>
<evidence type="ECO:0000313" key="2">
    <source>
        <dbReference type="Proteomes" id="UP000799755"/>
    </source>
</evidence>
<comment type="caution">
    <text evidence="1">The sequence shown here is derived from an EMBL/GenBank/DDBJ whole genome shotgun (WGS) entry which is preliminary data.</text>
</comment>
<proteinExistence type="predicted"/>
<dbReference type="Proteomes" id="UP000799755">
    <property type="component" value="Unassembled WGS sequence"/>
</dbReference>
<name>A0ACB6RFQ6_9PLEO</name>